<protein>
    <submittedName>
        <fullName evidence="2">Uncharacterized protein si:ch211-130h14.4 isoform X1</fullName>
    </submittedName>
</protein>
<proteinExistence type="predicted"/>
<accession>A0AC58H3U0</accession>
<reference evidence="2" key="1">
    <citation type="submission" date="2025-08" db="UniProtKB">
        <authorList>
            <consortium name="RefSeq"/>
        </authorList>
    </citation>
    <scope>IDENTIFICATION</scope>
    <source>
        <strain evidence="2">Tuebingen</strain>
        <tissue evidence="2">Fibroblasts and whole tissue</tissue>
    </source>
</reference>
<dbReference type="RefSeq" id="XP_073776649.1">
    <property type="nucleotide sequence ID" value="XM_073920548.1"/>
</dbReference>
<sequence>MKTEDIYHESSLPPILDSYQSALCPDKAAGLFEYQRQRRRQSSSRSGPITKSSANVVDADPGLERKRKALLDQRHLETYYKIHHLKDMLGYQYAALLKEKVERQRQEMKSPVPDNSRLTEGLKKQKSVSLHKLTRSSPIHDDTYLRRLPKTQHYLVLELQKQLVRLGYLQSLREQEVFGVWVEQHRNTRQLQKQLKAVAEHSSPDVTLEDLLKLKSGSLPKLQIRCNDSTAQHKPMPVSLKGGKGGGVNSFQGKKTSGQDEIELMFPEIFTREPKVPEFSALQSTFLEEANPIIHLKIGNELPIKSKTIDVMQKIRLMHSLSLSYMADTQRIMAKTGLGSHVTDGFSIRELMESEYSHKVQTQKSRCPAKPIESGNAHFTPSLQPAEKSAEESPSSSAEHSPSSYIDPTLPLCLADICAAHSFEKNVTRRCGQIIRRALLMLICYFRTAPGCMVKILY</sequence>
<gene>
    <name evidence="2" type="primary">si:ch211-130h14.4</name>
</gene>
<evidence type="ECO:0000313" key="1">
    <source>
        <dbReference type="Proteomes" id="UP000000437"/>
    </source>
</evidence>
<keyword evidence="1" id="KW-1185">Reference proteome</keyword>
<name>A0AC58H3U0_DANRE</name>
<evidence type="ECO:0000313" key="2">
    <source>
        <dbReference type="RefSeq" id="XP_073776649.1"/>
    </source>
</evidence>
<dbReference type="Proteomes" id="UP000000437">
    <property type="component" value="Chromosome 13"/>
</dbReference>
<organism evidence="1 2">
    <name type="scientific">Danio rerio</name>
    <name type="common">Zebrafish</name>
    <name type="synonym">Brachydanio rerio</name>
    <dbReference type="NCBI Taxonomy" id="7955"/>
    <lineage>
        <taxon>Eukaryota</taxon>
        <taxon>Metazoa</taxon>
        <taxon>Chordata</taxon>
        <taxon>Craniata</taxon>
        <taxon>Vertebrata</taxon>
        <taxon>Euteleostomi</taxon>
        <taxon>Actinopterygii</taxon>
        <taxon>Neopterygii</taxon>
        <taxon>Teleostei</taxon>
        <taxon>Ostariophysi</taxon>
        <taxon>Cypriniformes</taxon>
        <taxon>Danionidae</taxon>
        <taxon>Danioninae</taxon>
        <taxon>Danio</taxon>
    </lineage>
</organism>